<dbReference type="EMBL" id="JACAZE010000015">
    <property type="protein sequence ID" value="KAF7298017.1"/>
    <property type="molecule type" value="Genomic_DNA"/>
</dbReference>
<comment type="caution">
    <text evidence="1">The sequence shown here is derived from an EMBL/GenBank/DDBJ whole genome shotgun (WGS) entry which is preliminary data.</text>
</comment>
<dbReference type="Proteomes" id="UP000613580">
    <property type="component" value="Unassembled WGS sequence"/>
</dbReference>
<gene>
    <name evidence="1" type="ORF">HMN09_01022800</name>
</gene>
<dbReference type="OrthoDB" id="3020812at2759"/>
<dbReference type="AlphaFoldDB" id="A0A8H6SGQ7"/>
<protein>
    <submittedName>
        <fullName evidence="1">Uncharacterized protein</fullName>
    </submittedName>
</protein>
<sequence length="389" mass="44399">MALRLRRVFRLVLASLFVSLYVLFRIKVQNTQAVVDELLDAIVQAHTPQTSHTSESFWRIQNELTAPKSPRDFRLQTDLVEQTCSLLRTKRVLLVGPQTTYYLHSLWLDALSAHDDKAHECSGIDHCRFHHICLPPGYATSQSRYKAPPKDEKLVSTNSSLMRYVLSTSLYTASSKNDAGYTEPIIDPRTGIRLKNAFWLHYARQSQVLLLNRGPIPAPKPTYAGNWSFLEDIPRYLRPGDSLIANAAFHATTTFFIPEVLHSLHQFGRENATVLWHPSWYNGFVARPFERISDDPWASYYNLQGKRISTCGTEFDLKFLTVYMQNYVLEKLLPLHGVYFLPRFGPARAPKDWESPGPKDGLRYPMESSNARAMVVSLLKSLVVVLDQA</sequence>
<reference evidence="1" key="1">
    <citation type="submission" date="2020-05" db="EMBL/GenBank/DDBJ databases">
        <title>Mycena genomes resolve the evolution of fungal bioluminescence.</title>
        <authorList>
            <person name="Tsai I.J."/>
        </authorList>
    </citation>
    <scope>NUCLEOTIDE SEQUENCE</scope>
    <source>
        <strain evidence="1">110903Hualien_Pintung</strain>
    </source>
</reference>
<accession>A0A8H6SGQ7</accession>
<evidence type="ECO:0000313" key="1">
    <source>
        <dbReference type="EMBL" id="KAF7298017.1"/>
    </source>
</evidence>
<keyword evidence="2" id="KW-1185">Reference proteome</keyword>
<organism evidence="1 2">
    <name type="scientific">Mycena chlorophos</name>
    <name type="common">Agaric fungus</name>
    <name type="synonym">Agaricus chlorophos</name>
    <dbReference type="NCBI Taxonomy" id="658473"/>
    <lineage>
        <taxon>Eukaryota</taxon>
        <taxon>Fungi</taxon>
        <taxon>Dikarya</taxon>
        <taxon>Basidiomycota</taxon>
        <taxon>Agaricomycotina</taxon>
        <taxon>Agaricomycetes</taxon>
        <taxon>Agaricomycetidae</taxon>
        <taxon>Agaricales</taxon>
        <taxon>Marasmiineae</taxon>
        <taxon>Mycenaceae</taxon>
        <taxon>Mycena</taxon>
    </lineage>
</organism>
<proteinExistence type="predicted"/>
<evidence type="ECO:0000313" key="2">
    <source>
        <dbReference type="Proteomes" id="UP000613580"/>
    </source>
</evidence>
<name>A0A8H6SGQ7_MYCCL</name>